<evidence type="ECO:0000313" key="1">
    <source>
        <dbReference type="EMBL" id="VYT20026.1"/>
    </source>
</evidence>
<dbReference type="AlphaFoldDB" id="A0A6N2UYT6"/>
<protein>
    <submittedName>
        <fullName evidence="1">Uncharacterized protein</fullName>
    </submittedName>
</protein>
<sequence length="75" mass="8724">MMHRESGSYFHFLLRGWLISYYIVHQRPVISDSFREESACAKIHGPKIQGCDHRAEIHRTVACIPECAKDLIRDP</sequence>
<gene>
    <name evidence="1" type="ORF">BLLFYP82_02067</name>
</gene>
<dbReference type="EMBL" id="CACRSV010000037">
    <property type="protein sequence ID" value="VYT20026.1"/>
    <property type="molecule type" value="Genomic_DNA"/>
</dbReference>
<name>A0A6N2UYT6_BIFLN</name>
<accession>A0A6N2UYT6</accession>
<organism evidence="1">
    <name type="scientific">Bifidobacterium longum</name>
    <dbReference type="NCBI Taxonomy" id="216816"/>
    <lineage>
        <taxon>Bacteria</taxon>
        <taxon>Bacillati</taxon>
        <taxon>Actinomycetota</taxon>
        <taxon>Actinomycetes</taxon>
        <taxon>Bifidobacteriales</taxon>
        <taxon>Bifidobacteriaceae</taxon>
        <taxon>Bifidobacterium</taxon>
    </lineage>
</organism>
<proteinExistence type="predicted"/>
<reference evidence="1" key="1">
    <citation type="submission" date="2019-11" db="EMBL/GenBank/DDBJ databases">
        <authorList>
            <person name="Feng L."/>
        </authorList>
    </citation>
    <scope>NUCLEOTIDE SEQUENCE</scope>
    <source>
        <strain evidence="1">BlongumLFYP82</strain>
    </source>
</reference>